<feature type="transmembrane region" description="Helical" evidence="1">
    <location>
        <begin position="40"/>
        <end position="65"/>
    </location>
</feature>
<reference evidence="2 3" key="1">
    <citation type="submission" date="2019-03" db="EMBL/GenBank/DDBJ databases">
        <title>First draft genome of Liparis tanakae, snailfish: a comprehensive survey of snailfish specific genes.</title>
        <authorList>
            <person name="Kim W."/>
            <person name="Song I."/>
            <person name="Jeong J.-H."/>
            <person name="Kim D."/>
            <person name="Kim S."/>
            <person name="Ryu S."/>
            <person name="Song J.Y."/>
            <person name="Lee S.K."/>
        </authorList>
    </citation>
    <scope>NUCLEOTIDE SEQUENCE [LARGE SCALE GENOMIC DNA]</scope>
    <source>
        <tissue evidence="2">Muscle</tissue>
    </source>
</reference>
<gene>
    <name evidence="2" type="primary">HSPG2_2</name>
    <name evidence="2" type="ORF">EYF80_067661</name>
</gene>
<dbReference type="AlphaFoldDB" id="A0A4Z2E0D6"/>
<keyword evidence="1" id="KW-0812">Transmembrane</keyword>
<evidence type="ECO:0000313" key="2">
    <source>
        <dbReference type="EMBL" id="TNN22225.1"/>
    </source>
</evidence>
<dbReference type="EMBL" id="SRLO01023622">
    <property type="protein sequence ID" value="TNN22225.1"/>
    <property type="molecule type" value="Genomic_DNA"/>
</dbReference>
<evidence type="ECO:0000313" key="3">
    <source>
        <dbReference type="Proteomes" id="UP000314294"/>
    </source>
</evidence>
<dbReference type="OrthoDB" id="10055367at2759"/>
<keyword evidence="1" id="KW-0472">Membrane</keyword>
<dbReference type="Proteomes" id="UP000314294">
    <property type="component" value="Unassembled WGS sequence"/>
</dbReference>
<sequence>MPYFAQEPLSYLTLPTIKHAYKAFSIKINFRPDNVDGKEMQPYICFPVKCNSLSIYTFLLLYLAVR</sequence>
<proteinExistence type="predicted"/>
<protein>
    <submittedName>
        <fullName evidence="2">Basement membrane-specific heparan sulfate proteoglycan core protein</fullName>
    </submittedName>
</protein>
<keyword evidence="1" id="KW-1133">Transmembrane helix</keyword>
<evidence type="ECO:0000256" key="1">
    <source>
        <dbReference type="SAM" id="Phobius"/>
    </source>
</evidence>
<accession>A0A4Z2E0D6</accession>
<comment type="caution">
    <text evidence="2">The sequence shown here is derived from an EMBL/GenBank/DDBJ whole genome shotgun (WGS) entry which is preliminary data.</text>
</comment>
<name>A0A4Z2E0D6_9TELE</name>
<keyword evidence="3" id="KW-1185">Reference proteome</keyword>
<organism evidence="2 3">
    <name type="scientific">Liparis tanakae</name>
    <name type="common">Tanaka's snailfish</name>
    <dbReference type="NCBI Taxonomy" id="230148"/>
    <lineage>
        <taxon>Eukaryota</taxon>
        <taxon>Metazoa</taxon>
        <taxon>Chordata</taxon>
        <taxon>Craniata</taxon>
        <taxon>Vertebrata</taxon>
        <taxon>Euteleostomi</taxon>
        <taxon>Actinopterygii</taxon>
        <taxon>Neopterygii</taxon>
        <taxon>Teleostei</taxon>
        <taxon>Neoteleostei</taxon>
        <taxon>Acanthomorphata</taxon>
        <taxon>Eupercaria</taxon>
        <taxon>Perciformes</taxon>
        <taxon>Cottioidei</taxon>
        <taxon>Cottales</taxon>
        <taxon>Liparidae</taxon>
        <taxon>Liparis</taxon>
    </lineage>
</organism>